<keyword evidence="2" id="KW-0808">Transferase</keyword>
<organism evidence="2 3">
    <name type="scientific">Alicyclobacillus macrosporangiidus</name>
    <dbReference type="NCBI Taxonomy" id="392015"/>
    <lineage>
        <taxon>Bacteria</taxon>
        <taxon>Bacillati</taxon>
        <taxon>Bacillota</taxon>
        <taxon>Bacilli</taxon>
        <taxon>Bacillales</taxon>
        <taxon>Alicyclobacillaceae</taxon>
        <taxon>Alicyclobacillus</taxon>
    </lineage>
</organism>
<name>A0A1I7IV97_9BACL</name>
<evidence type="ECO:0000259" key="1">
    <source>
        <dbReference type="Pfam" id="PF01636"/>
    </source>
</evidence>
<dbReference type="GO" id="GO:0016740">
    <property type="term" value="F:transferase activity"/>
    <property type="evidence" value="ECO:0007669"/>
    <property type="project" value="UniProtKB-KW"/>
</dbReference>
<dbReference type="InterPro" id="IPR011009">
    <property type="entry name" value="Kinase-like_dom_sf"/>
</dbReference>
<dbReference type="SUPFAM" id="SSF56112">
    <property type="entry name" value="Protein kinase-like (PK-like)"/>
    <property type="match status" value="1"/>
</dbReference>
<keyword evidence="3" id="KW-1185">Reference proteome</keyword>
<evidence type="ECO:0000313" key="3">
    <source>
        <dbReference type="Proteomes" id="UP000183508"/>
    </source>
</evidence>
<dbReference type="Proteomes" id="UP000183508">
    <property type="component" value="Unassembled WGS sequence"/>
</dbReference>
<accession>A0A1I7IV97</accession>
<reference evidence="3" key="1">
    <citation type="submission" date="2016-10" db="EMBL/GenBank/DDBJ databases">
        <authorList>
            <person name="Varghese N."/>
        </authorList>
    </citation>
    <scope>NUCLEOTIDE SEQUENCE [LARGE SCALE GENOMIC DNA]</scope>
    <source>
        <strain evidence="3">DSM 17980</strain>
    </source>
</reference>
<evidence type="ECO:0000313" key="2">
    <source>
        <dbReference type="EMBL" id="SFU76829.1"/>
    </source>
</evidence>
<dbReference type="EMBL" id="FPBV01000007">
    <property type="protein sequence ID" value="SFU76829.1"/>
    <property type="molecule type" value="Genomic_DNA"/>
</dbReference>
<protein>
    <submittedName>
        <fullName evidence="2">Phosphotransferase enzyme family protein</fullName>
    </submittedName>
</protein>
<dbReference type="OrthoDB" id="2373207at2"/>
<dbReference type="Pfam" id="PF01636">
    <property type="entry name" value="APH"/>
    <property type="match status" value="1"/>
</dbReference>
<dbReference type="RefSeq" id="WP_074951518.1">
    <property type="nucleotide sequence ID" value="NZ_FPBV01000007.1"/>
</dbReference>
<feature type="domain" description="Aminoglycoside phosphotransferase" evidence="1">
    <location>
        <begin position="67"/>
        <end position="246"/>
    </location>
</feature>
<dbReference type="STRING" id="392015.SAMN05421543_107147"/>
<gene>
    <name evidence="2" type="ORF">SAMN05421543_107147</name>
</gene>
<sequence length="344" mass="39453">MHPWCAGSCHLCLMESFRQDVAVTDTAMAEGWLRTCLYEVPGVRVERWRKPGTAGWIVKWVKGTGRVSRELAVHRAMADTGLLRSTLVAWRDEEDGVLVYADDGLMPVRWNRRTALAVIREMVRIHHMRPEAVVTALASQGCEPRSHTPHWPRLVEEVLSGDPAAIIRRWAKRLGMDSSLRTELRLFAVLERDPAYPLRFAREVLCHGDLHPGNVLWDRAGRRPAVIDWEWVHVNYEYFDLFQWLDATSPAAPRTVPCHRLWALRAYASARQGPAAGAPLRRWMRGYLAFAFAHLVWILQRIDEDWAQGRFPEQALWRQAQETVAGLRQVSWQWSRFGPGSGQG</sequence>
<proteinExistence type="predicted"/>
<dbReference type="AlphaFoldDB" id="A0A1I7IV97"/>
<dbReference type="Gene3D" id="3.90.1200.10">
    <property type="match status" value="1"/>
</dbReference>
<dbReference type="InterPro" id="IPR002575">
    <property type="entry name" value="Aminoglycoside_PTrfase"/>
</dbReference>